<sequence>MNEVLQTNVFFVITSIAVVVFTVLLCVALYQVIKILMSARRVMDRIESGTEAIAAEAGKIHAHITNGGFLKNIIKSIFGMRGGASKARRSRKGHVAETEDEV</sequence>
<keyword evidence="2" id="KW-1133">Transmembrane helix</keyword>
<evidence type="ECO:0000313" key="4">
    <source>
        <dbReference type="Proteomes" id="UP000229344"/>
    </source>
</evidence>
<dbReference type="Proteomes" id="UP000229344">
    <property type="component" value="Unassembled WGS sequence"/>
</dbReference>
<proteinExistence type="predicted"/>
<gene>
    <name evidence="3" type="ORF">COU16_00295</name>
</gene>
<organism evidence="3 4">
    <name type="scientific">Candidatus Kaiserbacteria bacterium CG10_big_fil_rev_8_21_14_0_10_47_16</name>
    <dbReference type="NCBI Taxonomy" id="1974608"/>
    <lineage>
        <taxon>Bacteria</taxon>
        <taxon>Candidatus Kaiseribacteriota</taxon>
    </lineage>
</organism>
<feature type="transmembrane region" description="Helical" evidence="2">
    <location>
        <begin position="12"/>
        <end position="33"/>
    </location>
</feature>
<keyword evidence="2" id="KW-0472">Membrane</keyword>
<name>A0A2H0UEN3_9BACT</name>
<evidence type="ECO:0000313" key="3">
    <source>
        <dbReference type="EMBL" id="PIR84888.1"/>
    </source>
</evidence>
<keyword evidence="2" id="KW-0812">Transmembrane</keyword>
<comment type="caution">
    <text evidence="3">The sequence shown here is derived from an EMBL/GenBank/DDBJ whole genome shotgun (WGS) entry which is preliminary data.</text>
</comment>
<dbReference type="EMBL" id="PFBI01000002">
    <property type="protein sequence ID" value="PIR84888.1"/>
    <property type="molecule type" value="Genomic_DNA"/>
</dbReference>
<accession>A0A2H0UEN3</accession>
<reference evidence="4" key="1">
    <citation type="submission" date="2017-09" db="EMBL/GenBank/DDBJ databases">
        <title>Depth-based differentiation of microbial function through sediment-hosted aquifers and enrichment of novel symbionts in the deep terrestrial subsurface.</title>
        <authorList>
            <person name="Probst A.J."/>
            <person name="Ladd B."/>
            <person name="Jarett J.K."/>
            <person name="Geller-Mcgrath D.E."/>
            <person name="Sieber C.M.K."/>
            <person name="Emerson J.B."/>
            <person name="Anantharaman K."/>
            <person name="Thomas B.C."/>
            <person name="Malmstrom R."/>
            <person name="Stieglmeier M."/>
            <person name="Klingl A."/>
            <person name="Woyke T."/>
            <person name="Ryan C.M."/>
            <person name="Banfield J.F."/>
        </authorList>
    </citation>
    <scope>NUCLEOTIDE SEQUENCE [LARGE SCALE GENOMIC DNA]</scope>
</reference>
<feature type="region of interest" description="Disordered" evidence="1">
    <location>
        <begin position="83"/>
        <end position="102"/>
    </location>
</feature>
<evidence type="ECO:0000256" key="2">
    <source>
        <dbReference type="SAM" id="Phobius"/>
    </source>
</evidence>
<dbReference type="AlphaFoldDB" id="A0A2H0UEN3"/>
<protein>
    <submittedName>
        <fullName evidence="3">Uncharacterized protein</fullName>
    </submittedName>
</protein>
<evidence type="ECO:0000256" key="1">
    <source>
        <dbReference type="SAM" id="MobiDB-lite"/>
    </source>
</evidence>